<sequence length="643" mass="68985">METGDRQVHSFVSFNGLLPVLLLNNLQKDTCLPRRDAAFFLCPASLRAAMKRNQQWDVSGATALAGVFHFLHSCAGACLLPFLTLYLRQLGLTAAMVGIVMGTKHLIAMVWRPLSSFLAWHYGQRRSVVMASLLCAAGASLILLLIPPGTASQRCNTTCLGAGLPGRPPEDAVHLSHPHPGTSASPTVPVSLSPASRTTSALMLNNTSADPLSRSGAETHISNQSSSESQISESTQLDVPASTGITKEVGSVSGRNISLTSSPERKGRSLESKLEAEPEGAGRYEFLGSLKDMGGPQQCFLLVLMAVALWEVLAAPLEWAVDDGLFEYLDFVNATDWYGSTHMWGLLGAAGGACGAGLLVSSLQCLIGDCLPRSSAHFFSYALLKGLAIPVAVFLPMYLSRKREPVGRALKALRLAWSNGQAMLCAATAFLGGAAISGVDDFLLWQMHDHGSSELHMGVALAVALLSHALFHLLSSQVARVMSRSAMLSMGTTCLGLQCLCYSFVWSPWSFLPIQVLSGLSSAALWWAVQEQCEGIAKPGMERDVHRVFCALTVELGVVLGSFTGGLVVEHFGTAVLFRASAAALLPWALLIPLVHSRIPHQRKINYSQLLAADASEVSDSESDQERDWLVKAMQDDRSNNDW</sequence>
<feature type="domain" description="Major facilitator superfamily associated" evidence="8">
    <location>
        <begin position="67"/>
        <end position="580"/>
    </location>
</feature>
<keyword evidence="3 7" id="KW-0812">Transmembrane</keyword>
<comment type="similarity">
    <text evidence="2">Belongs to the major facilitator superfamily. MFSD6 family.</text>
</comment>
<feature type="compositionally biased region" description="Low complexity" evidence="6">
    <location>
        <begin position="221"/>
        <end position="234"/>
    </location>
</feature>
<evidence type="ECO:0000256" key="7">
    <source>
        <dbReference type="SAM" id="Phobius"/>
    </source>
</evidence>
<dbReference type="SUPFAM" id="SSF103473">
    <property type="entry name" value="MFS general substrate transporter"/>
    <property type="match status" value="1"/>
</dbReference>
<comment type="caution">
    <text evidence="9">The sequence shown here is derived from an EMBL/GenBank/DDBJ whole genome shotgun (WGS) entry which is preliminary data.</text>
</comment>
<feature type="transmembrane region" description="Helical" evidence="7">
    <location>
        <begin position="486"/>
        <end position="505"/>
    </location>
</feature>
<feature type="transmembrane region" description="Helical" evidence="7">
    <location>
        <begin position="455"/>
        <end position="474"/>
    </location>
</feature>
<dbReference type="InterPro" id="IPR036259">
    <property type="entry name" value="MFS_trans_sf"/>
</dbReference>
<feature type="compositionally biased region" description="Polar residues" evidence="6">
    <location>
        <begin position="253"/>
        <end position="262"/>
    </location>
</feature>
<dbReference type="InterPro" id="IPR051717">
    <property type="entry name" value="MFS_MFSD6"/>
</dbReference>
<accession>A0A9D3SZ16</accession>
<dbReference type="PANTHER" id="PTHR16172">
    <property type="entry name" value="MAJOR FACILITATOR SUPERFAMILY DOMAIN-CONTAINING PROTEIN 6-LIKE"/>
    <property type="match status" value="1"/>
</dbReference>
<feature type="transmembrane region" description="Helical" evidence="7">
    <location>
        <begin position="378"/>
        <end position="399"/>
    </location>
</feature>
<comment type="subcellular location">
    <subcellularLocation>
        <location evidence="1">Membrane</location>
        <topology evidence="1">Multi-pass membrane protein</topology>
    </subcellularLocation>
</comment>
<keyword evidence="5 7" id="KW-0472">Membrane</keyword>
<evidence type="ECO:0000256" key="6">
    <source>
        <dbReference type="SAM" id="MobiDB-lite"/>
    </source>
</evidence>
<dbReference type="GO" id="GO:0016020">
    <property type="term" value="C:membrane"/>
    <property type="evidence" value="ECO:0007669"/>
    <property type="project" value="UniProtKB-SubCell"/>
</dbReference>
<name>A0A9D3SZ16_MEGAT</name>
<feature type="transmembrane region" description="Helical" evidence="7">
    <location>
        <begin position="299"/>
        <end position="321"/>
    </location>
</feature>
<gene>
    <name evidence="9" type="ORF">MATL_G00209620</name>
</gene>
<evidence type="ECO:0000259" key="8">
    <source>
        <dbReference type="Pfam" id="PF12832"/>
    </source>
</evidence>
<dbReference type="Pfam" id="PF12832">
    <property type="entry name" value="MFS_1_like"/>
    <property type="match status" value="1"/>
</dbReference>
<feature type="transmembrane region" description="Helical" evidence="7">
    <location>
        <begin position="90"/>
        <end position="108"/>
    </location>
</feature>
<dbReference type="EMBL" id="JAFDVH010000019">
    <property type="protein sequence ID" value="KAG7459337.1"/>
    <property type="molecule type" value="Genomic_DNA"/>
</dbReference>
<feature type="region of interest" description="Disordered" evidence="6">
    <location>
        <begin position="207"/>
        <end position="276"/>
    </location>
</feature>
<feature type="transmembrane region" description="Helical" evidence="7">
    <location>
        <begin position="549"/>
        <end position="569"/>
    </location>
</feature>
<evidence type="ECO:0000256" key="4">
    <source>
        <dbReference type="ARBA" id="ARBA00022989"/>
    </source>
</evidence>
<dbReference type="PANTHER" id="PTHR16172:SF41">
    <property type="entry name" value="MAJOR FACILITATOR SUPERFAMILY DOMAIN-CONTAINING PROTEIN 6-LIKE"/>
    <property type="match status" value="1"/>
</dbReference>
<feature type="compositionally biased region" description="Polar residues" evidence="6">
    <location>
        <begin position="182"/>
        <end position="192"/>
    </location>
</feature>
<dbReference type="OrthoDB" id="515887at2759"/>
<keyword evidence="10" id="KW-1185">Reference proteome</keyword>
<dbReference type="Gene3D" id="1.20.1250.20">
    <property type="entry name" value="MFS general substrate transporter like domains"/>
    <property type="match status" value="2"/>
</dbReference>
<dbReference type="Proteomes" id="UP001046870">
    <property type="component" value="Chromosome 19"/>
</dbReference>
<feature type="region of interest" description="Disordered" evidence="6">
    <location>
        <begin position="170"/>
        <end position="192"/>
    </location>
</feature>
<feature type="compositionally biased region" description="Basic and acidic residues" evidence="6">
    <location>
        <begin position="263"/>
        <end position="276"/>
    </location>
</feature>
<evidence type="ECO:0000313" key="10">
    <source>
        <dbReference type="Proteomes" id="UP001046870"/>
    </source>
</evidence>
<evidence type="ECO:0000313" key="9">
    <source>
        <dbReference type="EMBL" id="KAG7459337.1"/>
    </source>
</evidence>
<evidence type="ECO:0000256" key="2">
    <source>
        <dbReference type="ARBA" id="ARBA00005241"/>
    </source>
</evidence>
<evidence type="ECO:0000256" key="1">
    <source>
        <dbReference type="ARBA" id="ARBA00004141"/>
    </source>
</evidence>
<feature type="transmembrane region" description="Helical" evidence="7">
    <location>
        <begin position="60"/>
        <end position="83"/>
    </location>
</feature>
<reference evidence="9" key="1">
    <citation type="submission" date="2021-01" db="EMBL/GenBank/DDBJ databases">
        <authorList>
            <person name="Zahm M."/>
            <person name="Roques C."/>
            <person name="Cabau C."/>
            <person name="Klopp C."/>
            <person name="Donnadieu C."/>
            <person name="Jouanno E."/>
            <person name="Lampietro C."/>
            <person name="Louis A."/>
            <person name="Herpin A."/>
            <person name="Echchiki A."/>
            <person name="Berthelot C."/>
            <person name="Parey E."/>
            <person name="Roest-Crollius H."/>
            <person name="Braasch I."/>
            <person name="Postlethwait J."/>
            <person name="Bobe J."/>
            <person name="Montfort J."/>
            <person name="Bouchez O."/>
            <person name="Begum T."/>
            <person name="Mejri S."/>
            <person name="Adams A."/>
            <person name="Chen W.-J."/>
            <person name="Guiguen Y."/>
        </authorList>
    </citation>
    <scope>NUCLEOTIDE SEQUENCE</scope>
    <source>
        <strain evidence="9">YG-15Mar2019-1</strain>
        <tissue evidence="9">Brain</tissue>
    </source>
</reference>
<feature type="transmembrane region" description="Helical" evidence="7">
    <location>
        <begin position="575"/>
        <end position="595"/>
    </location>
</feature>
<dbReference type="InterPro" id="IPR024989">
    <property type="entry name" value="MFS_assoc_dom"/>
</dbReference>
<dbReference type="AlphaFoldDB" id="A0A9D3SZ16"/>
<organism evidence="9 10">
    <name type="scientific">Megalops atlanticus</name>
    <name type="common">Tarpon</name>
    <name type="synonym">Clupea gigantea</name>
    <dbReference type="NCBI Taxonomy" id="7932"/>
    <lineage>
        <taxon>Eukaryota</taxon>
        <taxon>Metazoa</taxon>
        <taxon>Chordata</taxon>
        <taxon>Craniata</taxon>
        <taxon>Vertebrata</taxon>
        <taxon>Euteleostomi</taxon>
        <taxon>Actinopterygii</taxon>
        <taxon>Neopterygii</taxon>
        <taxon>Teleostei</taxon>
        <taxon>Elopiformes</taxon>
        <taxon>Megalopidae</taxon>
        <taxon>Megalops</taxon>
    </lineage>
</organism>
<evidence type="ECO:0000256" key="3">
    <source>
        <dbReference type="ARBA" id="ARBA00022692"/>
    </source>
</evidence>
<keyword evidence="4 7" id="KW-1133">Transmembrane helix</keyword>
<evidence type="ECO:0000256" key="5">
    <source>
        <dbReference type="ARBA" id="ARBA00023136"/>
    </source>
</evidence>
<protein>
    <recommendedName>
        <fullName evidence="8">Major facilitator superfamily associated domain-containing protein</fullName>
    </recommendedName>
</protein>
<feature type="transmembrane region" description="Helical" evidence="7">
    <location>
        <begin position="128"/>
        <end position="146"/>
    </location>
</feature>
<feature type="transmembrane region" description="Helical" evidence="7">
    <location>
        <begin position="511"/>
        <end position="529"/>
    </location>
</feature>
<proteinExistence type="inferred from homology"/>